<gene>
    <name evidence="2" type="ORF">GAK29_03521</name>
</gene>
<evidence type="ECO:0000313" key="2">
    <source>
        <dbReference type="EMBL" id="KAF1020881.1"/>
    </source>
</evidence>
<dbReference type="AlphaFoldDB" id="A0A833PBK3"/>
<comment type="caution">
    <text evidence="2">The sequence shown here is derived from an EMBL/GenBank/DDBJ whole genome shotgun (WGS) entry which is preliminary data.</text>
</comment>
<organism evidence="2 3">
    <name type="scientific">Acinetobacter bereziniae</name>
    <name type="common">Acinetobacter genomosp. 10</name>
    <dbReference type="NCBI Taxonomy" id="106648"/>
    <lineage>
        <taxon>Bacteria</taxon>
        <taxon>Pseudomonadati</taxon>
        <taxon>Pseudomonadota</taxon>
        <taxon>Gammaproteobacteria</taxon>
        <taxon>Moraxellales</taxon>
        <taxon>Moraxellaceae</taxon>
        <taxon>Acinetobacter</taxon>
    </lineage>
</organism>
<evidence type="ECO:0000256" key="1">
    <source>
        <dbReference type="SAM" id="Phobius"/>
    </source>
</evidence>
<name>A0A833PBK3_ACIBZ</name>
<keyword evidence="1" id="KW-0812">Transmembrane</keyword>
<sequence>MLTMLVEIIMSVFIANFKAVEHPIINFIIRGFIIGLTCFLIGLFSSIVSGSNFSFIFALKVCSVVGLVGTIWVFLIEFIFGVKDKKSS</sequence>
<keyword evidence="1" id="KW-1133">Transmembrane helix</keyword>
<keyword evidence="1" id="KW-0472">Membrane</keyword>
<feature type="transmembrane region" description="Helical" evidence="1">
    <location>
        <begin position="55"/>
        <end position="80"/>
    </location>
</feature>
<feature type="transmembrane region" description="Helical" evidence="1">
    <location>
        <begin position="27"/>
        <end position="49"/>
    </location>
</feature>
<proteinExistence type="predicted"/>
<reference evidence="3" key="1">
    <citation type="journal article" date="2020" name="MBio">
        <title>Horizontal gene transfer to a defensive symbiont with a reduced genome amongst a multipartite beetle microbiome.</title>
        <authorList>
            <person name="Waterworth S.C."/>
            <person name="Florez L.V."/>
            <person name="Rees E.R."/>
            <person name="Hertweck C."/>
            <person name="Kaltenpoth M."/>
            <person name="Kwan J.C."/>
        </authorList>
    </citation>
    <scope>NUCLEOTIDE SEQUENCE [LARGE SCALE GENOMIC DNA]</scope>
</reference>
<dbReference type="Proteomes" id="UP000490535">
    <property type="component" value="Unassembled WGS sequence"/>
</dbReference>
<dbReference type="EMBL" id="WNDP01000114">
    <property type="protein sequence ID" value="KAF1020881.1"/>
    <property type="molecule type" value="Genomic_DNA"/>
</dbReference>
<evidence type="ECO:0000313" key="3">
    <source>
        <dbReference type="Proteomes" id="UP000490535"/>
    </source>
</evidence>
<accession>A0A833PBK3</accession>
<protein>
    <submittedName>
        <fullName evidence="2">Uncharacterized protein</fullName>
    </submittedName>
</protein>